<evidence type="ECO:0000259" key="4">
    <source>
        <dbReference type="PROSITE" id="PS50003"/>
    </source>
</evidence>
<dbReference type="PROSITE" id="PS50001">
    <property type="entry name" value="SH2"/>
    <property type="match status" value="1"/>
</dbReference>
<sequence length="286" mass="32888">MIQYPKLSLHHVQTPTIELNPPLIRLGPEEEEWQALLEEIEAKVDFFHLDMDRHVADCYLMQSGCLGTFLLRNSSLHGEDYYNLVLSVRGYHSVKHFQVKWDGQNIMFGLRTFNNFDSFLQHIDSTPILGESSGSFLRIKQGLSKSSSGNNFDSICACTYDFESIDPVFRSPSPSPDLSIASKEGYLSVQSQYLKKWQTIWVVINKMVLSCYKNKENKKPYQSYNLKDFTVEIDPDSPLKNGFKLVNNNKFVVFRSNTNEGVRGWMYLIGWKIQNNRDSLTLSGSK</sequence>
<dbReference type="AlphaFoldDB" id="A0AAV7JZM1"/>
<dbReference type="EMBL" id="JAKMXF010000233">
    <property type="protein sequence ID" value="KAI6654113.1"/>
    <property type="molecule type" value="Genomic_DNA"/>
</dbReference>
<organism evidence="5 6">
    <name type="scientific">Oopsacas minuta</name>
    <dbReference type="NCBI Taxonomy" id="111878"/>
    <lineage>
        <taxon>Eukaryota</taxon>
        <taxon>Metazoa</taxon>
        <taxon>Porifera</taxon>
        <taxon>Hexactinellida</taxon>
        <taxon>Hexasterophora</taxon>
        <taxon>Lyssacinosida</taxon>
        <taxon>Leucopsacidae</taxon>
        <taxon>Oopsacas</taxon>
    </lineage>
</organism>
<evidence type="ECO:0000256" key="2">
    <source>
        <dbReference type="PROSITE-ProRule" id="PRU00191"/>
    </source>
</evidence>
<name>A0AAV7JZM1_9METZ</name>
<dbReference type="SUPFAM" id="SSF55550">
    <property type="entry name" value="SH2 domain"/>
    <property type="match status" value="1"/>
</dbReference>
<reference evidence="5 6" key="1">
    <citation type="journal article" date="2023" name="BMC Biol.">
        <title>The compact genome of the sponge Oopsacas minuta (Hexactinellida) is lacking key metazoan core genes.</title>
        <authorList>
            <person name="Santini S."/>
            <person name="Schenkelaars Q."/>
            <person name="Jourda C."/>
            <person name="Duchesne M."/>
            <person name="Belahbib H."/>
            <person name="Rocher C."/>
            <person name="Selva M."/>
            <person name="Riesgo A."/>
            <person name="Vervoort M."/>
            <person name="Leys S.P."/>
            <person name="Kodjabachian L."/>
            <person name="Le Bivic A."/>
            <person name="Borchiellini C."/>
            <person name="Claverie J.M."/>
            <person name="Renard E."/>
        </authorList>
    </citation>
    <scope>NUCLEOTIDE SEQUENCE [LARGE SCALE GENOMIC DNA]</scope>
    <source>
        <strain evidence="5">SPO-2</strain>
    </source>
</reference>
<dbReference type="Gene3D" id="3.30.505.10">
    <property type="entry name" value="SH2 domain"/>
    <property type="match status" value="1"/>
</dbReference>
<feature type="domain" description="SH2" evidence="3">
    <location>
        <begin position="46"/>
        <end position="124"/>
    </location>
</feature>
<comment type="caution">
    <text evidence="5">The sequence shown here is derived from an EMBL/GenBank/DDBJ whole genome shotgun (WGS) entry which is preliminary data.</text>
</comment>
<dbReference type="InterPro" id="IPR011993">
    <property type="entry name" value="PH-like_dom_sf"/>
</dbReference>
<dbReference type="Pfam" id="PF00169">
    <property type="entry name" value="PH"/>
    <property type="match status" value="1"/>
</dbReference>
<keyword evidence="1 2" id="KW-0727">SH2 domain</keyword>
<dbReference type="Gene3D" id="2.30.29.30">
    <property type="entry name" value="Pleckstrin-homology domain (PH domain)/Phosphotyrosine-binding domain (PTB)"/>
    <property type="match status" value="1"/>
</dbReference>
<dbReference type="Pfam" id="PF00017">
    <property type="entry name" value="SH2"/>
    <property type="match status" value="1"/>
</dbReference>
<evidence type="ECO:0000259" key="3">
    <source>
        <dbReference type="PROSITE" id="PS50001"/>
    </source>
</evidence>
<dbReference type="SMART" id="SM00233">
    <property type="entry name" value="PH"/>
    <property type="match status" value="1"/>
</dbReference>
<protein>
    <submittedName>
        <fullName evidence="5">Dual adapter for phosphotyrosine and 3-phosphotyrosine and 3-phosphoinositide isoform X2</fullName>
    </submittedName>
</protein>
<keyword evidence="6" id="KW-1185">Reference proteome</keyword>
<accession>A0AAV7JZM1</accession>
<gene>
    <name evidence="5" type="ORF">LOD99_2959</name>
</gene>
<dbReference type="PROSITE" id="PS50003">
    <property type="entry name" value="PH_DOMAIN"/>
    <property type="match status" value="1"/>
</dbReference>
<dbReference type="InterPro" id="IPR036860">
    <property type="entry name" value="SH2_dom_sf"/>
</dbReference>
<dbReference type="InterPro" id="IPR001849">
    <property type="entry name" value="PH_domain"/>
</dbReference>
<dbReference type="Proteomes" id="UP001165289">
    <property type="component" value="Unassembled WGS sequence"/>
</dbReference>
<dbReference type="InterPro" id="IPR000980">
    <property type="entry name" value="SH2"/>
</dbReference>
<proteinExistence type="predicted"/>
<evidence type="ECO:0000256" key="1">
    <source>
        <dbReference type="ARBA" id="ARBA00022999"/>
    </source>
</evidence>
<dbReference type="SUPFAM" id="SSF50729">
    <property type="entry name" value="PH domain-like"/>
    <property type="match status" value="1"/>
</dbReference>
<feature type="domain" description="PH" evidence="4">
    <location>
        <begin position="180"/>
        <end position="274"/>
    </location>
</feature>
<evidence type="ECO:0000313" key="6">
    <source>
        <dbReference type="Proteomes" id="UP001165289"/>
    </source>
</evidence>
<evidence type="ECO:0000313" key="5">
    <source>
        <dbReference type="EMBL" id="KAI6654113.1"/>
    </source>
</evidence>